<dbReference type="Proteomes" id="UP001347796">
    <property type="component" value="Unassembled WGS sequence"/>
</dbReference>
<evidence type="ECO:0000259" key="2">
    <source>
        <dbReference type="Pfam" id="PF23031"/>
    </source>
</evidence>
<dbReference type="InterPro" id="IPR039181">
    <property type="entry name" value="Elapor1/2"/>
</dbReference>
<proteinExistence type="predicted"/>
<dbReference type="InterPro" id="IPR056610">
    <property type="entry name" value="Elapor1/2_TNFR-like"/>
</dbReference>
<dbReference type="PANTHER" id="PTHR22727:SF15">
    <property type="entry name" value="MRH DOMAIN-CONTAINING PROTEIN"/>
    <property type="match status" value="1"/>
</dbReference>
<dbReference type="Pfam" id="PF23032">
    <property type="entry name" value="GBD_ELAPOR1-like_3rd"/>
    <property type="match status" value="1"/>
</dbReference>
<comment type="caution">
    <text evidence="5">The sequence shown here is derived from an EMBL/GenBank/DDBJ whole genome shotgun (WGS) entry which is preliminary data.</text>
</comment>
<dbReference type="InterPro" id="IPR056608">
    <property type="entry name" value="Elapor1/2_GBD"/>
</dbReference>
<keyword evidence="1" id="KW-0732">Signal</keyword>
<feature type="signal peptide" evidence="1">
    <location>
        <begin position="1"/>
        <end position="24"/>
    </location>
</feature>
<keyword evidence="6" id="KW-1185">Reference proteome</keyword>
<feature type="non-terminal residue" evidence="5">
    <location>
        <position position="513"/>
    </location>
</feature>
<evidence type="ECO:0000256" key="1">
    <source>
        <dbReference type="SAM" id="SignalP"/>
    </source>
</evidence>
<dbReference type="SUPFAM" id="SSF57184">
    <property type="entry name" value="Growth factor receptor domain"/>
    <property type="match status" value="1"/>
</dbReference>
<feature type="chain" id="PRO_5043010081" evidence="1">
    <location>
        <begin position="25"/>
        <end position="513"/>
    </location>
</feature>
<feature type="domain" description="Elapor1/2 galactose binding" evidence="2">
    <location>
        <begin position="412"/>
        <end position="508"/>
    </location>
</feature>
<dbReference type="InterPro" id="IPR009030">
    <property type="entry name" value="Growth_fac_rcpt_cys_sf"/>
</dbReference>
<feature type="domain" description="Elapor1-like galactose binding" evidence="3">
    <location>
        <begin position="104"/>
        <end position="260"/>
    </location>
</feature>
<evidence type="ECO:0000259" key="4">
    <source>
        <dbReference type="Pfam" id="PF23091"/>
    </source>
</evidence>
<dbReference type="EMBL" id="JAZGQO010000010">
    <property type="protein sequence ID" value="KAK6175537.1"/>
    <property type="molecule type" value="Genomic_DNA"/>
</dbReference>
<feature type="domain" description="Elapor1/2 TNF receptor-like" evidence="4">
    <location>
        <begin position="370"/>
        <end position="409"/>
    </location>
</feature>
<gene>
    <name evidence="5" type="ORF">SNE40_013984</name>
</gene>
<protein>
    <submittedName>
        <fullName evidence="5">Uncharacterized protein</fullName>
    </submittedName>
</protein>
<dbReference type="SMART" id="SM01411">
    <property type="entry name" value="Ephrin_rec_like"/>
    <property type="match status" value="3"/>
</dbReference>
<dbReference type="PANTHER" id="PTHR22727">
    <property type="entry name" value="PROTEIN CBG13728"/>
    <property type="match status" value="1"/>
</dbReference>
<organism evidence="5 6">
    <name type="scientific">Patella caerulea</name>
    <name type="common">Rayed Mediterranean limpet</name>
    <dbReference type="NCBI Taxonomy" id="87958"/>
    <lineage>
        <taxon>Eukaryota</taxon>
        <taxon>Metazoa</taxon>
        <taxon>Spiralia</taxon>
        <taxon>Lophotrochozoa</taxon>
        <taxon>Mollusca</taxon>
        <taxon>Gastropoda</taxon>
        <taxon>Patellogastropoda</taxon>
        <taxon>Patelloidea</taxon>
        <taxon>Patellidae</taxon>
        <taxon>Patella</taxon>
    </lineage>
</organism>
<sequence length="513" mass="56730">MHTHFFTFCAVTVCILVPVPHVSCDNLPACHPEDFHYEYTECDSNGGRWRVSVPDPNKCTGGAPNAPIRGKDCSFTCKEGEFLDIANDQECHTCPPGTYSLGGGVRFDDWETLPTGFTVSSEGFQHHFLWRNNDPETNCSRSTWQPKGNYIAAFPGACTASLVFSTKLVTAGMAMFEYQYTDPDTIFHFLVQNDQCQAAGEDESSQWPKTTDEGQWHKQTVKLKSGMNVLQWRTIGVISDMAKSKTVPILIRNIEISGVAFTSECTRCRNGTYSSGGTNFCTLCPENTYSSRGEGQCHNCDTTKEYSLPGSSHCLKRPACVESDYFEHQSPCTNKKTMKSYSWVKPQICNPQDPNSVKIPANGEPEDCPPCNPGMHIVNGSHCEFCPADTHSDGKEDCSPCPVSTSPLYSIDYRWWNTMPPNVTTSCLSMTATKCSEQVGWLTAGDHIRTNFGRDKEIFIILTMKISGLRGQPGSVDGKAKVLGKISFMFDIECVGDCELVFLSNESGRNTIV</sequence>
<evidence type="ECO:0000313" key="6">
    <source>
        <dbReference type="Proteomes" id="UP001347796"/>
    </source>
</evidence>
<evidence type="ECO:0000313" key="5">
    <source>
        <dbReference type="EMBL" id="KAK6175537.1"/>
    </source>
</evidence>
<evidence type="ECO:0000259" key="3">
    <source>
        <dbReference type="Pfam" id="PF23032"/>
    </source>
</evidence>
<dbReference type="InterPro" id="IPR056609">
    <property type="entry name" value="Elapor1-like_3rd"/>
</dbReference>
<accession>A0AAN8JDN5</accession>
<name>A0AAN8JDN5_PATCE</name>
<dbReference type="Pfam" id="PF23031">
    <property type="entry name" value="GBD_ELAPOR1"/>
    <property type="match status" value="1"/>
</dbReference>
<dbReference type="GO" id="GO:0016020">
    <property type="term" value="C:membrane"/>
    <property type="evidence" value="ECO:0007669"/>
    <property type="project" value="TreeGrafter"/>
</dbReference>
<dbReference type="Pfam" id="PF23091">
    <property type="entry name" value="TNFR_ELAPOR1_6th"/>
    <property type="match status" value="1"/>
</dbReference>
<reference evidence="5 6" key="1">
    <citation type="submission" date="2024-01" db="EMBL/GenBank/DDBJ databases">
        <title>The genome of the rayed Mediterranean limpet Patella caerulea (Linnaeus, 1758).</title>
        <authorList>
            <person name="Anh-Thu Weber A."/>
            <person name="Halstead-Nussloch G."/>
        </authorList>
    </citation>
    <scope>NUCLEOTIDE SEQUENCE [LARGE SCALE GENOMIC DNA]</scope>
    <source>
        <strain evidence="5">AATW-2023a</strain>
        <tissue evidence="5">Whole specimen</tissue>
    </source>
</reference>
<dbReference type="AlphaFoldDB" id="A0AAN8JDN5"/>